<dbReference type="GO" id="GO:0003676">
    <property type="term" value="F:nucleic acid binding"/>
    <property type="evidence" value="ECO:0007669"/>
    <property type="project" value="InterPro"/>
</dbReference>
<evidence type="ECO:0000313" key="2">
    <source>
        <dbReference type="EMBL" id="MBA0759303.1"/>
    </source>
</evidence>
<dbReference type="InterPro" id="IPR044730">
    <property type="entry name" value="RNase_H-like_dom_plant"/>
</dbReference>
<keyword evidence="3" id="KW-1185">Reference proteome</keyword>
<comment type="caution">
    <text evidence="2">The sequence shown here is derived from an EMBL/GenBank/DDBJ whole genome shotgun (WGS) entry which is preliminary data.</text>
</comment>
<protein>
    <recommendedName>
        <fullName evidence="1">RNase H type-1 domain-containing protein</fullName>
    </recommendedName>
</protein>
<feature type="domain" description="RNase H type-1" evidence="1">
    <location>
        <begin position="38"/>
        <end position="148"/>
    </location>
</feature>
<dbReference type="CDD" id="cd06222">
    <property type="entry name" value="RNase_H_like"/>
    <property type="match status" value="1"/>
</dbReference>
<dbReference type="InterPro" id="IPR002156">
    <property type="entry name" value="RNaseH_domain"/>
</dbReference>
<reference evidence="2 3" key="1">
    <citation type="journal article" date="2019" name="Genome Biol. Evol.">
        <title>Insights into the evolution of the New World diploid cottons (Gossypium, subgenus Houzingenia) based on genome sequencing.</title>
        <authorList>
            <person name="Grover C.E."/>
            <person name="Arick M.A. 2nd"/>
            <person name="Thrash A."/>
            <person name="Conover J.L."/>
            <person name="Sanders W.S."/>
            <person name="Peterson D.G."/>
            <person name="Frelichowski J.E."/>
            <person name="Scheffler J.A."/>
            <person name="Scheffler B.E."/>
            <person name="Wendel J.F."/>
        </authorList>
    </citation>
    <scope>NUCLEOTIDE SEQUENCE [LARGE SCALE GENOMIC DNA]</scope>
    <source>
        <strain evidence="2">8</strain>
        <tissue evidence="2">Leaf</tissue>
    </source>
</reference>
<dbReference type="InterPro" id="IPR053151">
    <property type="entry name" value="RNase_H-like"/>
</dbReference>
<dbReference type="Pfam" id="PF13456">
    <property type="entry name" value="RVT_3"/>
    <property type="match status" value="1"/>
</dbReference>
<dbReference type="InterPro" id="IPR012337">
    <property type="entry name" value="RNaseH-like_sf"/>
</dbReference>
<accession>A0A7J9DF06</accession>
<dbReference type="PANTHER" id="PTHR47723:SF19">
    <property type="entry name" value="POLYNUCLEOTIDYL TRANSFERASE, RIBONUCLEASE H-LIKE SUPERFAMILY PROTEIN"/>
    <property type="match status" value="1"/>
</dbReference>
<dbReference type="Proteomes" id="UP000593568">
    <property type="component" value="Unassembled WGS sequence"/>
</dbReference>
<organism evidence="2 3">
    <name type="scientific">Gossypium trilobum</name>
    <dbReference type="NCBI Taxonomy" id="34281"/>
    <lineage>
        <taxon>Eukaryota</taxon>
        <taxon>Viridiplantae</taxon>
        <taxon>Streptophyta</taxon>
        <taxon>Embryophyta</taxon>
        <taxon>Tracheophyta</taxon>
        <taxon>Spermatophyta</taxon>
        <taxon>Magnoliopsida</taxon>
        <taxon>eudicotyledons</taxon>
        <taxon>Gunneridae</taxon>
        <taxon>Pentapetalae</taxon>
        <taxon>rosids</taxon>
        <taxon>malvids</taxon>
        <taxon>Malvales</taxon>
        <taxon>Malvaceae</taxon>
        <taxon>Malvoideae</taxon>
        <taxon>Gossypium</taxon>
    </lineage>
</organism>
<evidence type="ECO:0000259" key="1">
    <source>
        <dbReference type="Pfam" id="PF13456"/>
    </source>
</evidence>
<proteinExistence type="predicted"/>
<dbReference type="GO" id="GO:0004523">
    <property type="term" value="F:RNA-DNA hybrid ribonuclease activity"/>
    <property type="evidence" value="ECO:0007669"/>
    <property type="project" value="InterPro"/>
</dbReference>
<dbReference type="EMBL" id="JABEZW010000002">
    <property type="protein sequence ID" value="MBA0759303.1"/>
    <property type="molecule type" value="Genomic_DNA"/>
</dbReference>
<dbReference type="PANTHER" id="PTHR47723">
    <property type="entry name" value="OS05G0353850 PROTEIN"/>
    <property type="match status" value="1"/>
</dbReference>
<dbReference type="SUPFAM" id="SSF53098">
    <property type="entry name" value="Ribonuclease H-like"/>
    <property type="match status" value="1"/>
</dbReference>
<dbReference type="Gene3D" id="3.30.420.10">
    <property type="entry name" value="Ribonuclease H-like superfamily/Ribonuclease H"/>
    <property type="match status" value="1"/>
</dbReference>
<gene>
    <name evidence="2" type="ORF">Gotri_022210</name>
</gene>
<name>A0A7J9DF06_9ROSI</name>
<sequence length="167" mass="18571">MIYARFLESLKVLNGSNLLFGLRSSRGCGLIWRAYIGGLGTVRGIVKNQNGEWIIGFNRLLGSCSVFEAELWGILDGLRILIDQGYSVVAIQTDNLKVAKAIQERPIGESNSTLIRMIHYLLAQLDHWSISYISRMDNQKADTLVKLAHEGRYSLQVFETSPLGGLG</sequence>
<evidence type="ECO:0000313" key="3">
    <source>
        <dbReference type="Proteomes" id="UP000593568"/>
    </source>
</evidence>
<dbReference type="InterPro" id="IPR036397">
    <property type="entry name" value="RNaseH_sf"/>
</dbReference>
<dbReference type="AlphaFoldDB" id="A0A7J9DF06"/>